<organism evidence="4 5">
    <name type="scientific">Abyssibacter profundi</name>
    <dbReference type="NCBI Taxonomy" id="2182787"/>
    <lineage>
        <taxon>Bacteria</taxon>
        <taxon>Pseudomonadati</taxon>
        <taxon>Pseudomonadota</taxon>
        <taxon>Gammaproteobacteria</taxon>
        <taxon>Chromatiales</taxon>
        <taxon>Oceanococcaceae</taxon>
        <taxon>Abyssibacter</taxon>
    </lineage>
</organism>
<dbReference type="PANTHER" id="PTHR22911:SF76">
    <property type="entry name" value="EAMA DOMAIN-CONTAINING PROTEIN"/>
    <property type="match status" value="1"/>
</dbReference>
<dbReference type="GO" id="GO:0016020">
    <property type="term" value="C:membrane"/>
    <property type="evidence" value="ECO:0007669"/>
    <property type="project" value="InterPro"/>
</dbReference>
<dbReference type="Proteomes" id="UP000251800">
    <property type="component" value="Unassembled WGS sequence"/>
</dbReference>
<feature type="domain" description="EamA" evidence="3">
    <location>
        <begin position="149"/>
        <end position="280"/>
    </location>
</feature>
<gene>
    <name evidence="4" type="ORF">DEH80_01285</name>
</gene>
<evidence type="ECO:0000259" key="3">
    <source>
        <dbReference type="Pfam" id="PF00892"/>
    </source>
</evidence>
<feature type="transmembrane region" description="Helical" evidence="2">
    <location>
        <begin position="265"/>
        <end position="281"/>
    </location>
</feature>
<accession>A0A363UQX5</accession>
<feature type="transmembrane region" description="Helical" evidence="2">
    <location>
        <begin position="120"/>
        <end position="139"/>
    </location>
</feature>
<dbReference type="PANTHER" id="PTHR22911">
    <property type="entry name" value="ACYL-MALONYL CONDENSING ENZYME-RELATED"/>
    <property type="match status" value="1"/>
</dbReference>
<dbReference type="SUPFAM" id="SSF103481">
    <property type="entry name" value="Multidrug resistance efflux transporter EmrE"/>
    <property type="match status" value="2"/>
</dbReference>
<dbReference type="EMBL" id="QEQK01000001">
    <property type="protein sequence ID" value="PWN57899.1"/>
    <property type="molecule type" value="Genomic_DNA"/>
</dbReference>
<evidence type="ECO:0000313" key="4">
    <source>
        <dbReference type="EMBL" id="PWN57899.1"/>
    </source>
</evidence>
<dbReference type="Pfam" id="PF00892">
    <property type="entry name" value="EamA"/>
    <property type="match status" value="2"/>
</dbReference>
<evidence type="ECO:0000313" key="5">
    <source>
        <dbReference type="Proteomes" id="UP000251800"/>
    </source>
</evidence>
<comment type="caution">
    <text evidence="4">The sequence shown here is derived from an EMBL/GenBank/DDBJ whole genome shotgun (WGS) entry which is preliminary data.</text>
</comment>
<evidence type="ECO:0000256" key="1">
    <source>
        <dbReference type="SAM" id="MobiDB-lite"/>
    </source>
</evidence>
<feature type="transmembrane region" description="Helical" evidence="2">
    <location>
        <begin position="66"/>
        <end position="85"/>
    </location>
</feature>
<keyword evidence="2" id="KW-0472">Membrane</keyword>
<feature type="transmembrane region" description="Helical" evidence="2">
    <location>
        <begin position="177"/>
        <end position="198"/>
    </location>
</feature>
<feature type="transmembrane region" description="Helical" evidence="2">
    <location>
        <begin position="151"/>
        <end position="170"/>
    </location>
</feature>
<protein>
    <submittedName>
        <fullName evidence="4">EamA family transporter</fullName>
    </submittedName>
</protein>
<feature type="transmembrane region" description="Helical" evidence="2">
    <location>
        <begin position="42"/>
        <end position="59"/>
    </location>
</feature>
<feature type="transmembrane region" description="Helical" evidence="2">
    <location>
        <begin position="12"/>
        <end position="30"/>
    </location>
</feature>
<dbReference type="OrthoDB" id="8770617at2"/>
<reference evidence="4 5" key="1">
    <citation type="submission" date="2018-05" db="EMBL/GenBank/DDBJ databases">
        <title>Abyssibacter profundi OUC007T gen. nov., sp. nov, a marine bacterium isolated from seawater of the Mariana Trench.</title>
        <authorList>
            <person name="Zhou S."/>
        </authorList>
    </citation>
    <scope>NUCLEOTIDE SEQUENCE [LARGE SCALE GENOMIC DNA]</scope>
    <source>
        <strain evidence="4 5">OUC007</strain>
    </source>
</reference>
<dbReference type="AlphaFoldDB" id="A0A363UQX5"/>
<feature type="transmembrane region" description="Helical" evidence="2">
    <location>
        <begin position="210"/>
        <end position="230"/>
    </location>
</feature>
<feature type="region of interest" description="Disordered" evidence="1">
    <location>
        <begin position="287"/>
        <end position="320"/>
    </location>
</feature>
<keyword evidence="5" id="KW-1185">Reference proteome</keyword>
<feature type="transmembrane region" description="Helical" evidence="2">
    <location>
        <begin position="91"/>
        <end position="113"/>
    </location>
</feature>
<evidence type="ECO:0000256" key="2">
    <source>
        <dbReference type="SAM" id="Phobius"/>
    </source>
</evidence>
<dbReference type="InterPro" id="IPR037185">
    <property type="entry name" value="EmrE-like"/>
</dbReference>
<feature type="transmembrane region" description="Helical" evidence="2">
    <location>
        <begin position="242"/>
        <end position="259"/>
    </location>
</feature>
<dbReference type="InterPro" id="IPR000620">
    <property type="entry name" value="EamA_dom"/>
</dbReference>
<proteinExistence type="predicted"/>
<feature type="domain" description="EamA" evidence="3">
    <location>
        <begin position="12"/>
        <end position="136"/>
    </location>
</feature>
<keyword evidence="2" id="KW-0812">Transmembrane</keyword>
<sequence>MLVAMPSATPRWPLCALVLGTLCIGLAPIFVRLTDVGPTAAAFWRLALASPLLLLAWSFRRERPSWRLLWPGLLFAGDLAVWHQAIHLTSVANATLLANLQPALVAVISVIWLGVRLSRGFVAGLSLAMAGATVLLADSLSVSLQQLGGDLLGVLTACFYAGYILTVAAARERHSVISVMAAATVVGAVLLAPLAWLSGETLWPQTREDWAVLLGLAFVSHVCGQGLIAWSLRHLSTQFSSVSLLIQPVAAALFAWMLLTEPFGLWQALGGGLVLAGIVICRQNTPGVTRPPTPESGSGAPAHPPEAPRCCHQTTHPRRR</sequence>
<name>A0A363UQX5_9GAMM</name>
<keyword evidence="2" id="KW-1133">Transmembrane helix</keyword>